<dbReference type="SMART" id="SM00186">
    <property type="entry name" value="FBG"/>
    <property type="match status" value="1"/>
</dbReference>
<sequence>MFLIIIVYGVINPICYGISEIKNKKKYTIEAEKRIVLSHSTITTRTDSSIACTSLCTSDENCVSASYDNFTKQCILDTDCTSTTEKWQNAVLTQISGRPTDCSEIPNGSISGVYKIFANNNCVSVYCDMKGDGWTVIQRRQDGSTEFYRDWSDYKNGFGSLKGEHWLGDAMLNNEYQGLNLTGQRFSARDRDNDICPDEQCASSRRGGWWFKWCSYCNLNGIYFNETVPRIDGIYWYTWANSFRGMQSVTMKVKR</sequence>
<dbReference type="PANTHER" id="PTHR19143:SF458">
    <property type="entry name" value="FIBRINOGEN C-TERMINAL DOMAIN-CONTAINING PROTEIN-RELATED"/>
    <property type="match status" value="1"/>
</dbReference>
<dbReference type="Gene3D" id="3.50.4.10">
    <property type="entry name" value="Hepatocyte Growth Factor"/>
    <property type="match status" value="1"/>
</dbReference>
<keyword evidence="4" id="KW-1185">Reference proteome</keyword>
<accession>A0A6J8BZD2</accession>
<dbReference type="EMBL" id="CACVKT020004197">
    <property type="protein sequence ID" value="CAC5388601.1"/>
    <property type="molecule type" value="Genomic_DNA"/>
</dbReference>
<feature type="chain" id="PRO_5026925177" description="Fibrinogen C-terminal domain-containing protein" evidence="1">
    <location>
        <begin position="18"/>
        <end position="255"/>
    </location>
</feature>
<protein>
    <recommendedName>
        <fullName evidence="2">Fibrinogen C-terminal domain-containing protein</fullName>
    </recommendedName>
</protein>
<proteinExistence type="predicted"/>
<feature type="domain" description="Fibrinogen C-terminal" evidence="2">
    <location>
        <begin position="169"/>
        <end position="255"/>
    </location>
</feature>
<reference evidence="3 4" key="1">
    <citation type="submission" date="2020-06" db="EMBL/GenBank/DDBJ databases">
        <authorList>
            <person name="Li R."/>
            <person name="Bekaert M."/>
        </authorList>
    </citation>
    <scope>NUCLEOTIDE SEQUENCE [LARGE SCALE GENOMIC DNA]</scope>
    <source>
        <strain evidence="4">wild</strain>
    </source>
</reference>
<name>A0A6J8BZD2_MYTCO</name>
<dbReference type="InterPro" id="IPR003609">
    <property type="entry name" value="Pan_app"/>
</dbReference>
<feature type="signal peptide" evidence="1">
    <location>
        <begin position="1"/>
        <end position="17"/>
    </location>
</feature>
<dbReference type="SUPFAM" id="SSF56496">
    <property type="entry name" value="Fibrinogen C-terminal domain-like"/>
    <property type="match status" value="1"/>
</dbReference>
<keyword evidence="1" id="KW-0732">Signal</keyword>
<gene>
    <name evidence="3" type="ORF">MCOR_23856</name>
</gene>
<dbReference type="Gene3D" id="3.90.215.10">
    <property type="entry name" value="Gamma Fibrinogen, chain A, domain 1"/>
    <property type="match status" value="2"/>
</dbReference>
<evidence type="ECO:0000256" key="1">
    <source>
        <dbReference type="SAM" id="SignalP"/>
    </source>
</evidence>
<dbReference type="Proteomes" id="UP000507470">
    <property type="component" value="Unassembled WGS sequence"/>
</dbReference>
<dbReference type="OrthoDB" id="6121324at2759"/>
<dbReference type="Pfam" id="PF00024">
    <property type="entry name" value="PAN_1"/>
    <property type="match status" value="1"/>
</dbReference>
<dbReference type="GO" id="GO:0005615">
    <property type="term" value="C:extracellular space"/>
    <property type="evidence" value="ECO:0007669"/>
    <property type="project" value="TreeGrafter"/>
</dbReference>
<evidence type="ECO:0000313" key="4">
    <source>
        <dbReference type="Proteomes" id="UP000507470"/>
    </source>
</evidence>
<dbReference type="PROSITE" id="PS51406">
    <property type="entry name" value="FIBRINOGEN_C_2"/>
    <property type="match status" value="2"/>
</dbReference>
<evidence type="ECO:0000259" key="2">
    <source>
        <dbReference type="PROSITE" id="PS51406"/>
    </source>
</evidence>
<evidence type="ECO:0000313" key="3">
    <source>
        <dbReference type="EMBL" id="CAC5388601.1"/>
    </source>
</evidence>
<dbReference type="InterPro" id="IPR050373">
    <property type="entry name" value="Fibrinogen_C-term_domain"/>
</dbReference>
<dbReference type="InterPro" id="IPR036056">
    <property type="entry name" value="Fibrinogen-like_C"/>
</dbReference>
<dbReference type="AlphaFoldDB" id="A0A6J8BZD2"/>
<dbReference type="InterPro" id="IPR002181">
    <property type="entry name" value="Fibrinogen_a/b/g_C_dom"/>
</dbReference>
<dbReference type="InterPro" id="IPR014716">
    <property type="entry name" value="Fibrinogen_a/b/g_C_1"/>
</dbReference>
<organism evidence="3 4">
    <name type="scientific">Mytilus coruscus</name>
    <name type="common">Sea mussel</name>
    <dbReference type="NCBI Taxonomy" id="42192"/>
    <lineage>
        <taxon>Eukaryota</taxon>
        <taxon>Metazoa</taxon>
        <taxon>Spiralia</taxon>
        <taxon>Lophotrochozoa</taxon>
        <taxon>Mollusca</taxon>
        <taxon>Bivalvia</taxon>
        <taxon>Autobranchia</taxon>
        <taxon>Pteriomorphia</taxon>
        <taxon>Mytilida</taxon>
        <taxon>Mytiloidea</taxon>
        <taxon>Mytilidae</taxon>
        <taxon>Mytilinae</taxon>
        <taxon>Mytilus</taxon>
    </lineage>
</organism>
<dbReference type="Pfam" id="PF00147">
    <property type="entry name" value="Fibrinogen_C"/>
    <property type="match status" value="1"/>
</dbReference>
<feature type="domain" description="Fibrinogen C-terminal" evidence="2">
    <location>
        <begin position="93"/>
        <end position="168"/>
    </location>
</feature>
<dbReference type="PANTHER" id="PTHR19143">
    <property type="entry name" value="FIBRINOGEN/TENASCIN/ANGIOPOEITIN"/>
    <property type="match status" value="1"/>
</dbReference>